<evidence type="ECO:0000313" key="3">
    <source>
        <dbReference type="Proteomes" id="UP001244011"/>
    </source>
</evidence>
<protein>
    <submittedName>
        <fullName evidence="2">Uncharacterized protein</fullName>
    </submittedName>
</protein>
<dbReference type="Proteomes" id="UP001244011">
    <property type="component" value="Unassembled WGS sequence"/>
</dbReference>
<organism evidence="2 3">
    <name type="scientific">Phialemonium atrogriseum</name>
    <dbReference type="NCBI Taxonomy" id="1093897"/>
    <lineage>
        <taxon>Eukaryota</taxon>
        <taxon>Fungi</taxon>
        <taxon>Dikarya</taxon>
        <taxon>Ascomycota</taxon>
        <taxon>Pezizomycotina</taxon>
        <taxon>Sordariomycetes</taxon>
        <taxon>Sordariomycetidae</taxon>
        <taxon>Cephalothecales</taxon>
        <taxon>Cephalothecaceae</taxon>
        <taxon>Phialemonium</taxon>
    </lineage>
</organism>
<evidence type="ECO:0000313" key="2">
    <source>
        <dbReference type="EMBL" id="KAK1771716.1"/>
    </source>
</evidence>
<reference evidence="2" key="1">
    <citation type="submission" date="2023-06" db="EMBL/GenBank/DDBJ databases">
        <title>Genome-scale phylogeny and comparative genomics of the fungal order Sordariales.</title>
        <authorList>
            <consortium name="Lawrence Berkeley National Laboratory"/>
            <person name="Hensen N."/>
            <person name="Bonometti L."/>
            <person name="Westerberg I."/>
            <person name="Brannstrom I.O."/>
            <person name="Guillou S."/>
            <person name="Cros-Aarteil S."/>
            <person name="Calhoun S."/>
            <person name="Haridas S."/>
            <person name="Kuo A."/>
            <person name="Mondo S."/>
            <person name="Pangilinan J."/>
            <person name="Riley R."/>
            <person name="Labutti K."/>
            <person name="Andreopoulos B."/>
            <person name="Lipzen A."/>
            <person name="Chen C."/>
            <person name="Yanf M."/>
            <person name="Daum C."/>
            <person name="Ng V."/>
            <person name="Clum A."/>
            <person name="Steindorff A."/>
            <person name="Ohm R."/>
            <person name="Martin F."/>
            <person name="Silar P."/>
            <person name="Natvig D."/>
            <person name="Lalanne C."/>
            <person name="Gautier V."/>
            <person name="Ament-Velasquez S.L."/>
            <person name="Kruys A."/>
            <person name="Hutchinson M.I."/>
            <person name="Powell A.J."/>
            <person name="Barry K."/>
            <person name="Miller A.N."/>
            <person name="Grigoriev I.V."/>
            <person name="Debuchy R."/>
            <person name="Gladieux P."/>
            <person name="Thoren M.H."/>
            <person name="Johannesson H."/>
        </authorList>
    </citation>
    <scope>NUCLEOTIDE SEQUENCE</scope>
    <source>
        <strain evidence="2">8032-3</strain>
    </source>
</reference>
<feature type="compositionally biased region" description="Basic and acidic residues" evidence="1">
    <location>
        <begin position="71"/>
        <end position="87"/>
    </location>
</feature>
<feature type="region of interest" description="Disordered" evidence="1">
    <location>
        <begin position="1"/>
        <end position="97"/>
    </location>
</feature>
<comment type="caution">
    <text evidence="2">The sequence shown here is derived from an EMBL/GenBank/DDBJ whole genome shotgun (WGS) entry which is preliminary data.</text>
</comment>
<gene>
    <name evidence="2" type="ORF">QBC33DRAFT_163989</name>
</gene>
<dbReference type="RefSeq" id="XP_060287929.1">
    <property type="nucleotide sequence ID" value="XM_060422255.1"/>
</dbReference>
<dbReference type="EMBL" id="MU838998">
    <property type="protein sequence ID" value="KAK1771716.1"/>
    <property type="molecule type" value="Genomic_DNA"/>
</dbReference>
<dbReference type="AlphaFoldDB" id="A0AAJ0FKK9"/>
<accession>A0AAJ0FKK9</accession>
<sequence>MAREGTRSQTGNSKPRVFPTVDTAPAVRRTTKPKTTKKAATAPTGVSKKKAPKKESTTAKKVKAVVKAPVKKAEKAAAKEPKAEAKPKTAKKAAAAK</sequence>
<name>A0AAJ0FKK9_9PEZI</name>
<proteinExistence type="predicted"/>
<dbReference type="GeneID" id="85305442"/>
<evidence type="ECO:0000256" key="1">
    <source>
        <dbReference type="SAM" id="MobiDB-lite"/>
    </source>
</evidence>
<keyword evidence="3" id="KW-1185">Reference proteome</keyword>